<accession>A0ABR9DT26</accession>
<dbReference type="Pfam" id="PF12502">
    <property type="entry name" value="DUF3710"/>
    <property type="match status" value="1"/>
</dbReference>
<reference evidence="2 3" key="1">
    <citation type="submission" date="2020-09" db="EMBL/GenBank/DDBJ databases">
        <title>Flavimobilis rhizosphaerae sp. nov., isolated from rhizosphere soil of Spartina alterniflora.</title>
        <authorList>
            <person name="Hanqin C."/>
        </authorList>
    </citation>
    <scope>NUCLEOTIDE SEQUENCE [LARGE SCALE GENOMIC DNA]</scope>
    <source>
        <strain evidence="2 3">GY 10621</strain>
    </source>
</reference>
<gene>
    <name evidence="2" type="ORF">IGS67_12475</name>
</gene>
<evidence type="ECO:0000256" key="1">
    <source>
        <dbReference type="SAM" id="MobiDB-lite"/>
    </source>
</evidence>
<keyword evidence="3" id="KW-1185">Reference proteome</keyword>
<dbReference type="EMBL" id="JACZDF010000008">
    <property type="protein sequence ID" value="MBD9700294.1"/>
    <property type="molecule type" value="Genomic_DNA"/>
</dbReference>
<dbReference type="Proteomes" id="UP000642107">
    <property type="component" value="Unassembled WGS sequence"/>
</dbReference>
<dbReference type="InterPro" id="IPR022183">
    <property type="entry name" value="DUF3710"/>
</dbReference>
<organism evidence="2 3">
    <name type="scientific">Flavimobilis rhizosphaerae</name>
    <dbReference type="NCBI Taxonomy" id="2775421"/>
    <lineage>
        <taxon>Bacteria</taxon>
        <taxon>Bacillati</taxon>
        <taxon>Actinomycetota</taxon>
        <taxon>Actinomycetes</taxon>
        <taxon>Micrococcales</taxon>
        <taxon>Jonesiaceae</taxon>
        <taxon>Flavimobilis</taxon>
    </lineage>
</organism>
<evidence type="ECO:0000313" key="2">
    <source>
        <dbReference type="EMBL" id="MBD9700294.1"/>
    </source>
</evidence>
<comment type="caution">
    <text evidence="2">The sequence shown here is derived from an EMBL/GenBank/DDBJ whole genome shotgun (WGS) entry which is preliminary data.</text>
</comment>
<evidence type="ECO:0000313" key="3">
    <source>
        <dbReference type="Proteomes" id="UP000642107"/>
    </source>
</evidence>
<sequence length="240" mass="25956">MGLFGRRGTRVKSEVAPVEETVAEVPVEAPSEREHGPWDRADVTDGEGRIDLGAVWLPGVPGMQMRMEIDKATNQIAGVSILVDGVSLQVQAFAAPRTEGIWDEIREEIAASLTEQGAKVDDIVGPFGRELLARASFREEDGSRTLRVIRFLGVDGPRWFLRGVINGPAEIATDGATKVENIFREIVVVRDDAARAPRELLELHEPRIGDGANGGLAKVDDGKPSPLTPPERGPEITQIG</sequence>
<name>A0ABR9DT26_9MICO</name>
<protein>
    <submittedName>
        <fullName evidence="2">DUF3710 domain-containing protein</fullName>
    </submittedName>
</protein>
<feature type="region of interest" description="Disordered" evidence="1">
    <location>
        <begin position="210"/>
        <end position="240"/>
    </location>
</feature>
<proteinExistence type="predicted"/>